<feature type="region of interest" description="Disordered" evidence="1">
    <location>
        <begin position="488"/>
        <end position="513"/>
    </location>
</feature>
<name>L8GTQ8_ACACF</name>
<feature type="region of interest" description="Disordered" evidence="1">
    <location>
        <begin position="385"/>
        <end position="427"/>
    </location>
</feature>
<evidence type="ECO:0000256" key="1">
    <source>
        <dbReference type="SAM" id="MobiDB-lite"/>
    </source>
</evidence>
<evidence type="ECO:0000313" key="2">
    <source>
        <dbReference type="EMBL" id="ELR16400.1"/>
    </source>
</evidence>
<dbReference type="GeneID" id="14917088"/>
<protein>
    <recommendedName>
        <fullName evidence="4">SAM domain-containing protein</fullName>
    </recommendedName>
</protein>
<evidence type="ECO:0000313" key="3">
    <source>
        <dbReference type="Proteomes" id="UP000011083"/>
    </source>
</evidence>
<feature type="region of interest" description="Disordered" evidence="1">
    <location>
        <begin position="171"/>
        <end position="275"/>
    </location>
</feature>
<dbReference type="Proteomes" id="UP000011083">
    <property type="component" value="Unassembled WGS sequence"/>
</dbReference>
<dbReference type="EMBL" id="KB007999">
    <property type="protein sequence ID" value="ELR16400.1"/>
    <property type="molecule type" value="Genomic_DNA"/>
</dbReference>
<proteinExistence type="predicted"/>
<feature type="compositionally biased region" description="Basic and acidic residues" evidence="1">
    <location>
        <begin position="210"/>
        <end position="219"/>
    </location>
</feature>
<dbReference type="SUPFAM" id="SSF47769">
    <property type="entry name" value="SAM/Pointed domain"/>
    <property type="match status" value="1"/>
</dbReference>
<dbReference type="VEuPathDB" id="AmoebaDB:ACA1_352430"/>
<accession>L8GTQ8</accession>
<feature type="compositionally biased region" description="Acidic residues" evidence="1">
    <location>
        <begin position="255"/>
        <end position="272"/>
    </location>
</feature>
<dbReference type="InterPro" id="IPR013761">
    <property type="entry name" value="SAM/pointed_sf"/>
</dbReference>
<reference evidence="2 3" key="1">
    <citation type="journal article" date="2013" name="Genome Biol.">
        <title>Genome of Acanthamoeba castellanii highlights extensive lateral gene transfer and early evolution of tyrosine kinase signaling.</title>
        <authorList>
            <person name="Clarke M."/>
            <person name="Lohan A.J."/>
            <person name="Liu B."/>
            <person name="Lagkouvardos I."/>
            <person name="Roy S."/>
            <person name="Zafar N."/>
            <person name="Bertelli C."/>
            <person name="Schilde C."/>
            <person name="Kianianmomeni A."/>
            <person name="Burglin T.R."/>
            <person name="Frech C."/>
            <person name="Turcotte B."/>
            <person name="Kopec K.O."/>
            <person name="Synnott J.M."/>
            <person name="Choo C."/>
            <person name="Paponov I."/>
            <person name="Finkler A."/>
            <person name="Soon Heng Tan C."/>
            <person name="Hutchins A.P."/>
            <person name="Weinmeier T."/>
            <person name="Rattei T."/>
            <person name="Chu J.S."/>
            <person name="Gimenez G."/>
            <person name="Irimia M."/>
            <person name="Rigden D.J."/>
            <person name="Fitzpatrick D.A."/>
            <person name="Lorenzo-Morales J."/>
            <person name="Bateman A."/>
            <person name="Chiu C.H."/>
            <person name="Tang P."/>
            <person name="Hegemann P."/>
            <person name="Fromm H."/>
            <person name="Raoult D."/>
            <person name="Greub G."/>
            <person name="Miranda-Saavedra D."/>
            <person name="Chen N."/>
            <person name="Nash P."/>
            <person name="Ginger M.L."/>
            <person name="Horn M."/>
            <person name="Schaap P."/>
            <person name="Caler L."/>
            <person name="Loftus B."/>
        </authorList>
    </citation>
    <scope>NUCLEOTIDE SEQUENCE [LARGE SCALE GENOMIC DNA]</scope>
    <source>
        <strain evidence="2 3">Neff</strain>
    </source>
</reference>
<organism evidence="2 3">
    <name type="scientific">Acanthamoeba castellanii (strain ATCC 30010 / Neff)</name>
    <dbReference type="NCBI Taxonomy" id="1257118"/>
    <lineage>
        <taxon>Eukaryota</taxon>
        <taxon>Amoebozoa</taxon>
        <taxon>Discosea</taxon>
        <taxon>Longamoebia</taxon>
        <taxon>Centramoebida</taxon>
        <taxon>Acanthamoebidae</taxon>
        <taxon>Acanthamoeba</taxon>
    </lineage>
</organism>
<sequence>MQEGADVKTLLSSLSTVTQRLLLSHLVPEEPQPARAAPVLSRLCELVEARGPQQLGARLNYHVLRSLCATLQLELASTAPTKDECLRQFVAFLSGRPSAYALRRLAQEDLDVLFETLAPTEQKPTTKTALRRFLATAITSTGVRSWLDSLPKELAERVAFDLDKEPAEGASLTDTILTAPPKREFNVADPDDEVIQDGDGDGDDDTTVPTKKEKKEPIRRGRAMRQVAKRRRSAPAAGSSKPPAKKRKRRASEVAQDEEEDHEEEEEEEGSEDAAMCHPEVATLLQTIGFHRHVPLFAEKGVTPERLIAMKEADLTRELGMSLRNTRNLTECLSTLRRELAECRATEQRKPRTRAEVRDLVTQGRKWARADSCKAGKQITISKLLPSLHPAKTRPSHHVSSPPKPVGQTTSAGDAARSSAAVVPGTGRLVRRRRRMLAPAPDEGPDVEVDLDVEDDVIVMEEDGIEVGGERPESMHEIINDDLEEEEWDPTATQNSGYNLTKRLAEGVGPEED</sequence>
<gene>
    <name evidence="2" type="ORF">ACA1_352430</name>
</gene>
<dbReference type="CDD" id="cd09487">
    <property type="entry name" value="SAM_superfamily"/>
    <property type="match status" value="1"/>
</dbReference>
<feature type="compositionally biased region" description="Acidic residues" evidence="1">
    <location>
        <begin position="189"/>
        <end position="206"/>
    </location>
</feature>
<dbReference type="Gene3D" id="1.10.150.50">
    <property type="entry name" value="Transcription Factor, Ets-1"/>
    <property type="match status" value="1"/>
</dbReference>
<keyword evidence="3" id="KW-1185">Reference proteome</keyword>
<dbReference type="KEGG" id="acan:ACA1_352430"/>
<evidence type="ECO:0008006" key="4">
    <source>
        <dbReference type="Google" id="ProtNLM"/>
    </source>
</evidence>
<dbReference type="RefSeq" id="XP_004338413.1">
    <property type="nucleotide sequence ID" value="XM_004338365.1"/>
</dbReference>
<dbReference type="AlphaFoldDB" id="L8GTQ8"/>
<feature type="compositionally biased region" description="Basic residues" evidence="1">
    <location>
        <begin position="220"/>
        <end position="233"/>
    </location>
</feature>